<dbReference type="EMBL" id="KI964600">
    <property type="protein sequence ID" value="EUC33929.1"/>
    <property type="molecule type" value="Genomic_DNA"/>
</dbReference>
<dbReference type="HOGENOM" id="CLU_2960393_0_0_1"/>
<reference evidence="1 2" key="1">
    <citation type="journal article" date="2013" name="PLoS Genet.">
        <title>Comparative genome structure, secondary metabolite, and effector coding capacity across Cochliobolus pathogens.</title>
        <authorList>
            <person name="Condon B.J."/>
            <person name="Leng Y."/>
            <person name="Wu D."/>
            <person name="Bushley K.E."/>
            <person name="Ohm R.A."/>
            <person name="Otillar R."/>
            <person name="Martin J."/>
            <person name="Schackwitz W."/>
            <person name="Grimwood J."/>
            <person name="MohdZainudin N."/>
            <person name="Xue C."/>
            <person name="Wang R."/>
            <person name="Manning V.A."/>
            <person name="Dhillon B."/>
            <person name="Tu Z.J."/>
            <person name="Steffenson B.J."/>
            <person name="Salamov A."/>
            <person name="Sun H."/>
            <person name="Lowry S."/>
            <person name="LaButti K."/>
            <person name="Han J."/>
            <person name="Copeland A."/>
            <person name="Lindquist E."/>
            <person name="Barry K."/>
            <person name="Schmutz J."/>
            <person name="Baker S.E."/>
            <person name="Ciuffetti L.M."/>
            <person name="Grigoriev I.V."/>
            <person name="Zhong S."/>
            <person name="Turgeon B.G."/>
        </authorList>
    </citation>
    <scope>NUCLEOTIDE SEQUENCE [LARGE SCALE GENOMIC DNA]</scope>
    <source>
        <strain evidence="1 2">26-R-13</strain>
    </source>
</reference>
<dbReference type="AlphaFoldDB" id="W6YEJ5"/>
<accession>W6YEJ5</accession>
<name>W6YEJ5_COCC2</name>
<gene>
    <name evidence="1" type="ORF">COCCADRAFT_94681</name>
</gene>
<dbReference type="RefSeq" id="XP_007711739.1">
    <property type="nucleotide sequence ID" value="XM_007713549.1"/>
</dbReference>
<dbReference type="KEGG" id="bze:COCCADRAFT_94681"/>
<protein>
    <submittedName>
        <fullName evidence="1">Uncharacterized protein</fullName>
    </submittedName>
</protein>
<evidence type="ECO:0000313" key="1">
    <source>
        <dbReference type="EMBL" id="EUC33929.1"/>
    </source>
</evidence>
<dbReference type="OrthoDB" id="10311256at2759"/>
<evidence type="ECO:0000313" key="2">
    <source>
        <dbReference type="Proteomes" id="UP000053841"/>
    </source>
</evidence>
<dbReference type="GeneID" id="19153797"/>
<keyword evidence="2" id="KW-1185">Reference proteome</keyword>
<feature type="non-terminal residue" evidence="1">
    <location>
        <position position="1"/>
    </location>
</feature>
<organism evidence="1 2">
    <name type="scientific">Cochliobolus carbonum (strain 26-R-13)</name>
    <name type="common">Maize leaf spot fungus</name>
    <name type="synonym">Bipolaris zeicola</name>
    <dbReference type="NCBI Taxonomy" id="930089"/>
    <lineage>
        <taxon>Eukaryota</taxon>
        <taxon>Fungi</taxon>
        <taxon>Dikarya</taxon>
        <taxon>Ascomycota</taxon>
        <taxon>Pezizomycotina</taxon>
        <taxon>Dothideomycetes</taxon>
        <taxon>Pleosporomycetidae</taxon>
        <taxon>Pleosporales</taxon>
        <taxon>Pleosporineae</taxon>
        <taxon>Pleosporaceae</taxon>
        <taxon>Bipolaris</taxon>
    </lineage>
</organism>
<proteinExistence type="predicted"/>
<sequence length="59" mass="6445">LGFLVVHDPTSILLCRCAPQTLWGIVQSAVYNRYFCAFRSHNADSLTDPIRGDSTGSSS</sequence>
<dbReference type="Proteomes" id="UP000053841">
    <property type="component" value="Unassembled WGS sequence"/>
</dbReference>